<feature type="signal peptide" evidence="1">
    <location>
        <begin position="1"/>
        <end position="19"/>
    </location>
</feature>
<reference evidence="2 3" key="1">
    <citation type="submission" date="2016-11" db="EMBL/GenBank/DDBJ databases">
        <authorList>
            <person name="Jaros S."/>
            <person name="Januszkiewicz K."/>
            <person name="Wedrychowicz H."/>
        </authorList>
    </citation>
    <scope>NUCLEOTIDE SEQUENCE [LARGE SCALE GENOMIC DNA]</scope>
    <source>
        <strain evidence="2 3">DSM 24787</strain>
    </source>
</reference>
<organism evidence="2 3">
    <name type="scientific">Chitinophaga niabensis</name>
    <dbReference type="NCBI Taxonomy" id="536979"/>
    <lineage>
        <taxon>Bacteria</taxon>
        <taxon>Pseudomonadati</taxon>
        <taxon>Bacteroidota</taxon>
        <taxon>Chitinophagia</taxon>
        <taxon>Chitinophagales</taxon>
        <taxon>Chitinophagaceae</taxon>
        <taxon>Chitinophaga</taxon>
    </lineage>
</organism>
<evidence type="ECO:0000313" key="2">
    <source>
        <dbReference type="EMBL" id="SIN66261.1"/>
    </source>
</evidence>
<dbReference type="EMBL" id="FSRA01000001">
    <property type="protein sequence ID" value="SIN66261.1"/>
    <property type="molecule type" value="Genomic_DNA"/>
</dbReference>
<proteinExistence type="predicted"/>
<dbReference type="STRING" id="536979.SAMN04488055_0335"/>
<name>A0A1N6D646_9BACT</name>
<sequence>MKKSIILLFCIIMAITTSAQKKLRIKGTLVTKRNIHFVFSGGTLEYFVPEMGMDSRGPIKVSKPFALKDNYANLYFEWKNPLRFKYAWTDSVYDDPDNAKARDFLTSFIGSFGTDITSINKTKGASEGEIEKAGKAPKCKSGKSIDLSTSFYDVNLTTVLLMARMDQCNLTGEEIDAINYLIKDLIILDAEHSNNIAGKVEEHFSTLYAIEKMQEVETKTNDIESEIAKYNKSQEKEKSAQEAVLLGLKKLKIEDPALNTILKNGMSQFVERTSAKMRSDKVLIAKLKPLITELRNSIKNASKDFPGFVRIRSVDLEDGKEAAVTLLLTEYKYDAENKELVKSADPVKTTMIFTNYDRVAVSVSTGLFYGSTKLTGYGVKPAGEEFEVVRDDIEKSMPVTAAFLNFNVSLGSQWISPLIQIGMDPTKKRPMMLLGGGFSIPAGRIALSAGGIWTWEQKLNKLAEGQKIPKTTDLEADVKYSFDMQPKGWYIGIQYNF</sequence>
<dbReference type="Proteomes" id="UP000185003">
    <property type="component" value="Unassembled WGS sequence"/>
</dbReference>
<keyword evidence="3" id="KW-1185">Reference proteome</keyword>
<accession>A0A1N6D646</accession>
<dbReference type="RefSeq" id="WP_234979587.1">
    <property type="nucleotide sequence ID" value="NZ_FSRA01000001.1"/>
</dbReference>
<dbReference type="AlphaFoldDB" id="A0A1N6D646"/>
<keyword evidence="1" id="KW-0732">Signal</keyword>
<gene>
    <name evidence="2" type="ORF">SAMN04488055_0335</name>
</gene>
<feature type="chain" id="PRO_5009935412" evidence="1">
    <location>
        <begin position="20"/>
        <end position="497"/>
    </location>
</feature>
<evidence type="ECO:0000313" key="3">
    <source>
        <dbReference type="Proteomes" id="UP000185003"/>
    </source>
</evidence>
<evidence type="ECO:0000256" key="1">
    <source>
        <dbReference type="SAM" id="SignalP"/>
    </source>
</evidence>
<protein>
    <submittedName>
        <fullName evidence="2">Uncharacterized protein</fullName>
    </submittedName>
</protein>